<feature type="non-terminal residue" evidence="3">
    <location>
        <position position="1"/>
    </location>
</feature>
<dbReference type="InterPro" id="IPR003344">
    <property type="entry name" value="Big_1_dom"/>
</dbReference>
<dbReference type="InterPro" id="IPR008964">
    <property type="entry name" value="Invasin/intimin_cell_adhesion"/>
</dbReference>
<dbReference type="AlphaFoldDB" id="A0A1I7EC43"/>
<dbReference type="SUPFAM" id="SSF49373">
    <property type="entry name" value="Invasin/intimin cell-adhesion fragments"/>
    <property type="match status" value="2"/>
</dbReference>
<sequence length="558" mass="60992">QTVNFAASSGSLSAVSDGGDGSYTAELTDNKLGTVTVTATVLGVEGVSKEVLVMVLPASASTVAVSKNTYRVGDKVDATVTLVDKAGNPLSGQLNWLQLEGVFSLPGTSAGDLEWHDVGGGVYEVKGEAKVLGMQYNATLKTSDGENVSSPYDVVAGDVSSVELGVDKESYLVNEGLEVTASLRDKFGNPISDEDGLAFLNSNKTKLSIGGAWPEITGKWSKKSVGMFVYKQIAYHPGLNYVTTLSSEEGNKGEWSSKRYAIKLHEKSVINMDYSVYGLEREMSITMRLYGTTGGSSVTGYDTAVSGYDNNLLNSWIKVPGATIKYGWREITPGFYMSTWTTKSAVESGRVVLSSSGYTMEGPLYSVEHNPHVNGAFSAFQPNELGITTGFPTTAFKGAQFIIRLDREVAAHYDWQSNNYQVRVTDSDKNKVTVTVTSKPVSGKVVIKGVPKKSRNFPNIEYHTDIKTWYDNYGGQSTNYEGAENYCKHISTKVSLAETLSYVYFEWGYAVYPDDRWYWISEDSSSQYNKWRFNGGRGVIELDQPTSKNYVMCMEKIG</sequence>
<dbReference type="Gene3D" id="2.60.40.10">
    <property type="entry name" value="Immunoglobulins"/>
    <property type="match status" value="2"/>
</dbReference>
<dbReference type="RefSeq" id="WP_175539153.1">
    <property type="nucleotide sequence ID" value="NZ_FPAU01000019.1"/>
</dbReference>
<evidence type="ECO:0000313" key="3">
    <source>
        <dbReference type="EMBL" id="SFU21498.1"/>
    </source>
</evidence>
<dbReference type="EMBL" id="FPAU01000019">
    <property type="protein sequence ID" value="SFU21498.1"/>
    <property type="molecule type" value="Genomic_DNA"/>
</dbReference>
<accession>A0A1I7EC43</accession>
<protein>
    <recommendedName>
        <fullName evidence="2">Big-1 domain-containing protein</fullName>
    </recommendedName>
</protein>
<proteinExistence type="inferred from homology"/>
<evidence type="ECO:0000259" key="2">
    <source>
        <dbReference type="PROSITE" id="PS51127"/>
    </source>
</evidence>
<organism evidence="3 4">
    <name type="scientific">Kosakonia arachidis</name>
    <dbReference type="NCBI Taxonomy" id="551989"/>
    <lineage>
        <taxon>Bacteria</taxon>
        <taxon>Pseudomonadati</taxon>
        <taxon>Pseudomonadota</taxon>
        <taxon>Gammaproteobacteria</taxon>
        <taxon>Enterobacterales</taxon>
        <taxon>Enterobacteriaceae</taxon>
        <taxon>Kosakonia</taxon>
    </lineage>
</organism>
<comment type="similarity">
    <text evidence="1">Belongs to the intimin/invasin family.</text>
</comment>
<dbReference type="Proteomes" id="UP000199187">
    <property type="component" value="Unassembled WGS sequence"/>
</dbReference>
<name>A0A1I7EC43_9ENTR</name>
<gene>
    <name evidence="3" type="ORF">SAMN05192562_1194</name>
</gene>
<dbReference type="Gene3D" id="2.60.40.1080">
    <property type="match status" value="1"/>
</dbReference>
<evidence type="ECO:0000256" key="1">
    <source>
        <dbReference type="ARBA" id="ARBA00010116"/>
    </source>
</evidence>
<evidence type="ECO:0000313" key="4">
    <source>
        <dbReference type="Proteomes" id="UP000199187"/>
    </source>
</evidence>
<feature type="domain" description="Big-1" evidence="2">
    <location>
        <begin position="1"/>
        <end position="56"/>
    </location>
</feature>
<keyword evidence="4" id="KW-1185">Reference proteome</keyword>
<dbReference type="InterPro" id="IPR013783">
    <property type="entry name" value="Ig-like_fold"/>
</dbReference>
<reference evidence="4" key="1">
    <citation type="submission" date="2016-10" db="EMBL/GenBank/DDBJ databases">
        <authorList>
            <person name="Varghese N."/>
            <person name="Submissions S."/>
        </authorList>
    </citation>
    <scope>NUCLEOTIDE SEQUENCE [LARGE SCALE GENOMIC DNA]</scope>
    <source>
        <strain evidence="4">Ah-143</strain>
    </source>
</reference>
<dbReference type="PROSITE" id="PS51127">
    <property type="entry name" value="BIG1"/>
    <property type="match status" value="1"/>
</dbReference>